<dbReference type="OrthoDB" id="70020at2"/>
<dbReference type="STRING" id="485913.Krac_9475"/>
<gene>
    <name evidence="2" type="ORF">Krac_9475</name>
</gene>
<comment type="caution">
    <text evidence="2">The sequence shown here is derived from an EMBL/GenBank/DDBJ whole genome shotgun (WGS) entry which is preliminary data.</text>
</comment>
<dbReference type="Pfam" id="PF07883">
    <property type="entry name" value="Cupin_2"/>
    <property type="match status" value="1"/>
</dbReference>
<feature type="domain" description="Cupin type-2" evidence="1">
    <location>
        <begin position="36"/>
        <end position="75"/>
    </location>
</feature>
<dbReference type="AlphaFoldDB" id="D6TC52"/>
<name>D6TC52_KTERA</name>
<dbReference type="EMBL" id="ADVG01000001">
    <property type="protein sequence ID" value="EFH88088.1"/>
    <property type="molecule type" value="Genomic_DNA"/>
</dbReference>
<evidence type="ECO:0000313" key="2">
    <source>
        <dbReference type="EMBL" id="EFH88088.1"/>
    </source>
</evidence>
<dbReference type="Proteomes" id="UP000004508">
    <property type="component" value="Unassembled WGS sequence"/>
</dbReference>
<accession>D6TC52</accession>
<evidence type="ECO:0000313" key="3">
    <source>
        <dbReference type="Proteomes" id="UP000004508"/>
    </source>
</evidence>
<dbReference type="InterPro" id="IPR014710">
    <property type="entry name" value="RmlC-like_jellyroll"/>
</dbReference>
<dbReference type="InParanoid" id="D6TC52"/>
<dbReference type="InterPro" id="IPR011051">
    <property type="entry name" value="RmlC_Cupin_sf"/>
</dbReference>
<reference evidence="2 3" key="1">
    <citation type="journal article" date="2011" name="Stand. Genomic Sci.">
        <title>Non-contiguous finished genome sequence and contextual data of the filamentous soil bacterium Ktedonobacter racemifer type strain (SOSP1-21).</title>
        <authorList>
            <person name="Chang Y.J."/>
            <person name="Land M."/>
            <person name="Hauser L."/>
            <person name="Chertkov O."/>
            <person name="Del Rio T.G."/>
            <person name="Nolan M."/>
            <person name="Copeland A."/>
            <person name="Tice H."/>
            <person name="Cheng J.F."/>
            <person name="Lucas S."/>
            <person name="Han C."/>
            <person name="Goodwin L."/>
            <person name="Pitluck S."/>
            <person name="Ivanova N."/>
            <person name="Ovchinikova G."/>
            <person name="Pati A."/>
            <person name="Chen A."/>
            <person name="Palaniappan K."/>
            <person name="Mavromatis K."/>
            <person name="Liolios K."/>
            <person name="Brettin T."/>
            <person name="Fiebig A."/>
            <person name="Rohde M."/>
            <person name="Abt B."/>
            <person name="Goker M."/>
            <person name="Detter J.C."/>
            <person name="Woyke T."/>
            <person name="Bristow J."/>
            <person name="Eisen J.A."/>
            <person name="Markowitz V."/>
            <person name="Hugenholtz P."/>
            <person name="Kyrpides N.C."/>
            <person name="Klenk H.P."/>
            <person name="Lapidus A."/>
        </authorList>
    </citation>
    <scope>NUCLEOTIDE SEQUENCE [LARGE SCALE GENOMIC DNA]</scope>
    <source>
        <strain evidence="3">DSM 44963</strain>
    </source>
</reference>
<protein>
    <submittedName>
        <fullName evidence="2">Cupin 2 conserved barrel domain protein</fullName>
    </submittedName>
</protein>
<evidence type="ECO:0000259" key="1">
    <source>
        <dbReference type="Pfam" id="PF07883"/>
    </source>
</evidence>
<proteinExistence type="predicted"/>
<sequence length="76" mass="8284">MLIRNVKITESGFPGMFAGSLATPRLGATEVTVIHQRQEPGTTLTLHYHHHEEVIVLLAGTITALVGDKRVEVAPR</sequence>
<dbReference type="InterPro" id="IPR013096">
    <property type="entry name" value="Cupin_2"/>
</dbReference>
<organism evidence="2 3">
    <name type="scientific">Ktedonobacter racemifer DSM 44963</name>
    <dbReference type="NCBI Taxonomy" id="485913"/>
    <lineage>
        <taxon>Bacteria</taxon>
        <taxon>Bacillati</taxon>
        <taxon>Chloroflexota</taxon>
        <taxon>Ktedonobacteria</taxon>
        <taxon>Ktedonobacterales</taxon>
        <taxon>Ktedonobacteraceae</taxon>
        <taxon>Ktedonobacter</taxon>
    </lineage>
</organism>
<dbReference type="SUPFAM" id="SSF51182">
    <property type="entry name" value="RmlC-like cupins"/>
    <property type="match status" value="1"/>
</dbReference>
<dbReference type="RefSeq" id="WP_007903840.1">
    <property type="nucleotide sequence ID" value="NZ_ADVG01000001.1"/>
</dbReference>
<dbReference type="Gene3D" id="2.60.120.10">
    <property type="entry name" value="Jelly Rolls"/>
    <property type="match status" value="1"/>
</dbReference>
<keyword evidence="3" id="KW-1185">Reference proteome</keyword>